<comment type="caution">
    <text evidence="3">The sequence shown here is derived from an EMBL/GenBank/DDBJ whole genome shotgun (WGS) entry which is preliminary data.</text>
</comment>
<feature type="transmembrane region" description="Helical" evidence="2">
    <location>
        <begin position="206"/>
        <end position="228"/>
    </location>
</feature>
<sequence length="336" mass="38447">MATLEQFETTLDQVNERLEKMLSYWIEELTREEELGTQFSFKEIEEQFVKIIDLFKRVKEVNLQEVPYSLLNQFNAQINNAITYFDKAKNFDPTQNNAANARQTIINNIRDKYDAYYTHSVPILSIGLLNSNDLSVERSKMNQLIAELDEQKKTAKEESDKKLKELNDILDSAKSAATQIGVSKHSTLFKAESELHETESKKWLKYTTWIIIAIIVSAIGMAFLGLYFKENTEIVQFTITKIVILTALFYGLSLTNRNYKAHKHNAIMNKHRQNALSTFETFSSAASADDVTKNAVLLETTHSIFSNQQTGYLKSDPENNSNSKIVEIIKSVTKTE</sequence>
<dbReference type="OrthoDB" id="1428328at2"/>
<dbReference type="RefSeq" id="WP_007094476.1">
    <property type="nucleotide sequence ID" value="NZ_CP142125.1"/>
</dbReference>
<reference evidence="3 4" key="1">
    <citation type="journal article" date="2011" name="J. Bacteriol.">
        <title>Genome sequence of the algicidal bacterium Kordia algicida OT-1.</title>
        <authorList>
            <person name="Lee H.S."/>
            <person name="Kang S.G."/>
            <person name="Kwon K.K."/>
            <person name="Lee J.H."/>
            <person name="Kim S.J."/>
        </authorList>
    </citation>
    <scope>NUCLEOTIDE SEQUENCE [LARGE SCALE GENOMIC DNA]</scope>
    <source>
        <strain evidence="3 4">OT-1</strain>
    </source>
</reference>
<dbReference type="Proteomes" id="UP000002945">
    <property type="component" value="Unassembled WGS sequence"/>
</dbReference>
<evidence type="ECO:0000256" key="1">
    <source>
        <dbReference type="SAM" id="Coils"/>
    </source>
</evidence>
<organism evidence="3 4">
    <name type="scientific">Kordia algicida OT-1</name>
    <dbReference type="NCBI Taxonomy" id="391587"/>
    <lineage>
        <taxon>Bacteria</taxon>
        <taxon>Pseudomonadati</taxon>
        <taxon>Bacteroidota</taxon>
        <taxon>Flavobacteriia</taxon>
        <taxon>Flavobacteriales</taxon>
        <taxon>Flavobacteriaceae</taxon>
        <taxon>Kordia</taxon>
    </lineage>
</organism>
<dbReference type="AlphaFoldDB" id="A9E437"/>
<dbReference type="eggNOG" id="ENOG502Z944">
    <property type="taxonomic scope" value="Bacteria"/>
</dbReference>
<keyword evidence="2" id="KW-0472">Membrane</keyword>
<accession>A9E437</accession>
<keyword evidence="2" id="KW-1133">Transmembrane helix</keyword>
<feature type="coiled-coil region" evidence="1">
    <location>
        <begin position="134"/>
        <end position="176"/>
    </location>
</feature>
<protein>
    <submittedName>
        <fullName evidence="3">Uncharacterized protein</fullName>
    </submittedName>
</protein>
<keyword evidence="2" id="KW-0812">Transmembrane</keyword>
<gene>
    <name evidence="3" type="ORF">KAOT1_09581</name>
</gene>
<dbReference type="HOGENOM" id="CLU_825801_0_0_10"/>
<name>A9E437_9FLAO</name>
<dbReference type="EMBL" id="ABIB01000009">
    <property type="protein sequence ID" value="EDP95313.1"/>
    <property type="molecule type" value="Genomic_DNA"/>
</dbReference>
<proteinExistence type="predicted"/>
<feature type="transmembrane region" description="Helical" evidence="2">
    <location>
        <begin position="234"/>
        <end position="254"/>
    </location>
</feature>
<evidence type="ECO:0000313" key="3">
    <source>
        <dbReference type="EMBL" id="EDP95313.1"/>
    </source>
</evidence>
<keyword evidence="4" id="KW-1185">Reference proteome</keyword>
<keyword evidence="1" id="KW-0175">Coiled coil</keyword>
<evidence type="ECO:0000256" key="2">
    <source>
        <dbReference type="SAM" id="Phobius"/>
    </source>
</evidence>
<evidence type="ECO:0000313" key="4">
    <source>
        <dbReference type="Proteomes" id="UP000002945"/>
    </source>
</evidence>